<dbReference type="Proteomes" id="UP000268162">
    <property type="component" value="Unassembled WGS sequence"/>
</dbReference>
<dbReference type="AlphaFoldDB" id="A0A4P9ZMY6"/>
<dbReference type="InterPro" id="IPR013744">
    <property type="entry name" value="SidJ"/>
</dbReference>
<keyword evidence="3" id="KW-1185">Reference proteome</keyword>
<dbReference type="PANTHER" id="PTHR31591">
    <property type="entry name" value="UPF0613 PROTEIN PB24D3.06C"/>
    <property type="match status" value="1"/>
</dbReference>
<dbReference type="EMBL" id="ML003442">
    <property type="protein sequence ID" value="RKP33951.1"/>
    <property type="molecule type" value="Genomic_DNA"/>
</dbReference>
<feature type="chain" id="PRO_5020311729" description="Alpha/Beta hydrolase protein" evidence="1">
    <location>
        <begin position="18"/>
        <end position="292"/>
    </location>
</feature>
<sequence length="292" mass="32280">MLISSVSLSAILHGTLFTFGFQEAPLTAFHSGPQHSPYAMVLLPGLNEGPMALPWTTRIADAIAQRGWSTVQPTLSASFSGFGMSSLEHDTWELDMLMDHLVKLGKKHIMLVGHSTGNQQSLHYARFGKNRAPLVGCVLQAAMSDREWYVSAEPNHQKWIALARSMAAKNQSEEMMPRDAYSFGPVTVRRFLSLADKNGTDDMFSSDLTLEQRKAIYAPVQVKLAMILSGNDEYRPMTVQSELLLENARTAYPRFTVLKTIPGVDHAVTPVGGQIELVNTILSFMDTLDIPK</sequence>
<evidence type="ECO:0000256" key="1">
    <source>
        <dbReference type="SAM" id="SignalP"/>
    </source>
</evidence>
<accession>A0A4P9ZMY6</accession>
<gene>
    <name evidence="2" type="ORF">BJ085DRAFT_21427</name>
</gene>
<dbReference type="SUPFAM" id="SSF53474">
    <property type="entry name" value="alpha/beta-Hydrolases"/>
    <property type="match status" value="1"/>
</dbReference>
<keyword evidence="1" id="KW-0732">Signal</keyword>
<dbReference type="Gene3D" id="3.40.50.1820">
    <property type="entry name" value="alpha/beta hydrolase"/>
    <property type="match status" value="1"/>
</dbReference>
<proteinExistence type="predicted"/>
<reference evidence="3" key="1">
    <citation type="journal article" date="2018" name="Nat. Microbiol.">
        <title>Leveraging single-cell genomics to expand the fungal tree of life.</title>
        <authorList>
            <person name="Ahrendt S.R."/>
            <person name="Quandt C.A."/>
            <person name="Ciobanu D."/>
            <person name="Clum A."/>
            <person name="Salamov A."/>
            <person name="Andreopoulos B."/>
            <person name="Cheng J.F."/>
            <person name="Woyke T."/>
            <person name="Pelin A."/>
            <person name="Henrissat B."/>
            <person name="Reynolds N.K."/>
            <person name="Benny G.L."/>
            <person name="Smith M.E."/>
            <person name="James T.Y."/>
            <person name="Grigoriev I.V."/>
        </authorList>
    </citation>
    <scope>NUCLEOTIDE SEQUENCE [LARGE SCALE GENOMIC DNA]</scope>
    <source>
        <strain evidence="3">RSA 468</strain>
    </source>
</reference>
<evidence type="ECO:0000313" key="3">
    <source>
        <dbReference type="Proteomes" id="UP000268162"/>
    </source>
</evidence>
<dbReference type="InterPro" id="IPR029058">
    <property type="entry name" value="AB_hydrolase_fold"/>
</dbReference>
<protein>
    <recommendedName>
        <fullName evidence="4">Alpha/Beta hydrolase protein</fullName>
    </recommendedName>
</protein>
<evidence type="ECO:0000313" key="2">
    <source>
        <dbReference type="EMBL" id="RKP33951.1"/>
    </source>
</evidence>
<dbReference type="PANTHER" id="PTHR31591:SF1">
    <property type="entry name" value="UPF0613 PROTEIN PB24D3.06C"/>
    <property type="match status" value="1"/>
</dbReference>
<name>A0A4P9ZMY6_9FUNG</name>
<dbReference type="Pfam" id="PF08538">
    <property type="entry name" value="DUF1749"/>
    <property type="match status" value="1"/>
</dbReference>
<organism evidence="2 3">
    <name type="scientific">Dimargaris cristalligena</name>
    <dbReference type="NCBI Taxonomy" id="215637"/>
    <lineage>
        <taxon>Eukaryota</taxon>
        <taxon>Fungi</taxon>
        <taxon>Fungi incertae sedis</taxon>
        <taxon>Zoopagomycota</taxon>
        <taxon>Kickxellomycotina</taxon>
        <taxon>Dimargaritomycetes</taxon>
        <taxon>Dimargaritales</taxon>
        <taxon>Dimargaritaceae</taxon>
        <taxon>Dimargaris</taxon>
    </lineage>
</organism>
<feature type="signal peptide" evidence="1">
    <location>
        <begin position="1"/>
        <end position="17"/>
    </location>
</feature>
<evidence type="ECO:0008006" key="4">
    <source>
        <dbReference type="Google" id="ProtNLM"/>
    </source>
</evidence>